<keyword evidence="3" id="KW-1185">Reference proteome</keyword>
<feature type="non-terminal residue" evidence="2">
    <location>
        <position position="1"/>
    </location>
</feature>
<keyword evidence="1" id="KW-1133">Transmembrane helix</keyword>
<name>F7NQ26_9FIRM</name>
<evidence type="ECO:0000256" key="1">
    <source>
        <dbReference type="SAM" id="Phobius"/>
    </source>
</evidence>
<dbReference type="eggNOG" id="COG2233">
    <property type="taxonomic scope" value="Bacteria"/>
</dbReference>
<dbReference type="EMBL" id="AFGF01000280">
    <property type="protein sequence ID" value="EGO61785.1"/>
    <property type="molecule type" value="Genomic_DNA"/>
</dbReference>
<feature type="transmembrane region" description="Helical" evidence="1">
    <location>
        <begin position="39"/>
        <end position="61"/>
    </location>
</feature>
<evidence type="ECO:0000313" key="2">
    <source>
        <dbReference type="EMBL" id="EGO61785.1"/>
    </source>
</evidence>
<reference evidence="2 3" key="1">
    <citation type="journal article" date="2011" name="EMBO J.">
        <title>Structural diversity of bacterial flagellar motors.</title>
        <authorList>
            <person name="Chen S."/>
            <person name="Beeby M."/>
            <person name="Murphy G.E."/>
            <person name="Leadbetter J.R."/>
            <person name="Hendrixson D.R."/>
            <person name="Briegel A."/>
            <person name="Li Z."/>
            <person name="Shi J."/>
            <person name="Tocheva E.I."/>
            <person name="Muller A."/>
            <person name="Dobro M.J."/>
            <person name="Jensen G.J."/>
        </authorList>
    </citation>
    <scope>NUCLEOTIDE SEQUENCE [LARGE SCALE GENOMIC DNA]</scope>
    <source>
        <strain evidence="2 3">DSM 6540</strain>
    </source>
</reference>
<comment type="caution">
    <text evidence="2">The sequence shown here is derived from an EMBL/GenBank/DDBJ whole genome shotgun (WGS) entry which is preliminary data.</text>
</comment>
<dbReference type="STRING" id="1009370.ALO_21134"/>
<proteinExistence type="predicted"/>
<keyword evidence="1" id="KW-0812">Transmembrane</keyword>
<evidence type="ECO:0000313" key="3">
    <source>
        <dbReference type="Proteomes" id="UP000003240"/>
    </source>
</evidence>
<protein>
    <submittedName>
        <fullName evidence="2">Uracil transporter</fullName>
    </submittedName>
</protein>
<organism evidence="2 3">
    <name type="scientific">Acetonema longum DSM 6540</name>
    <dbReference type="NCBI Taxonomy" id="1009370"/>
    <lineage>
        <taxon>Bacteria</taxon>
        <taxon>Bacillati</taxon>
        <taxon>Bacillota</taxon>
        <taxon>Negativicutes</taxon>
        <taxon>Acetonemataceae</taxon>
        <taxon>Acetonema</taxon>
    </lineage>
</organism>
<dbReference type="Proteomes" id="UP000003240">
    <property type="component" value="Unassembled WGS sequence"/>
</dbReference>
<accession>F7NQ26</accession>
<feature type="transmembrane region" description="Helical" evidence="1">
    <location>
        <begin position="12"/>
        <end position="33"/>
    </location>
</feature>
<dbReference type="AlphaFoldDB" id="F7NQ26"/>
<keyword evidence="1" id="KW-0472">Membrane</keyword>
<sequence length="71" mass="7604">IEKQVDYTKSRNLILTSVVLISGISGAAVKFGTIELKGMALGTIVAIVVSLVFEAFTRLHIANDLDNSRGK</sequence>
<gene>
    <name evidence="2" type="ORF">ALO_21134</name>
</gene>